<comment type="subcellular location">
    <subcellularLocation>
        <location evidence="1 9">Cell inner membrane</location>
        <topology evidence="1 9">Multi-pass membrane protein</topology>
    </subcellularLocation>
</comment>
<keyword evidence="4 9" id="KW-0997">Cell inner membrane</keyword>
<dbReference type="Pfam" id="PF04290">
    <property type="entry name" value="DctQ"/>
    <property type="match status" value="1"/>
</dbReference>
<evidence type="ECO:0000313" key="12">
    <source>
        <dbReference type="Proteomes" id="UP001215231"/>
    </source>
</evidence>
<dbReference type="Proteomes" id="UP001215231">
    <property type="component" value="Chromosome"/>
</dbReference>
<dbReference type="EMBL" id="CP059693">
    <property type="protein sequence ID" value="WDE10915.1"/>
    <property type="molecule type" value="Genomic_DNA"/>
</dbReference>
<dbReference type="PANTHER" id="PTHR35011:SF4">
    <property type="entry name" value="SLL1102 PROTEIN"/>
    <property type="match status" value="1"/>
</dbReference>
<evidence type="ECO:0000256" key="4">
    <source>
        <dbReference type="ARBA" id="ARBA00022519"/>
    </source>
</evidence>
<keyword evidence="2 9" id="KW-0813">Transport</keyword>
<evidence type="ECO:0000256" key="7">
    <source>
        <dbReference type="ARBA" id="ARBA00023136"/>
    </source>
</evidence>
<feature type="transmembrane region" description="Helical" evidence="9">
    <location>
        <begin position="93"/>
        <end position="116"/>
    </location>
</feature>
<evidence type="ECO:0000256" key="3">
    <source>
        <dbReference type="ARBA" id="ARBA00022475"/>
    </source>
</evidence>
<feature type="transmembrane region" description="Helical" evidence="9">
    <location>
        <begin position="23"/>
        <end position="43"/>
    </location>
</feature>
<evidence type="ECO:0000313" key="11">
    <source>
        <dbReference type="EMBL" id="WDE10915.1"/>
    </source>
</evidence>
<feature type="transmembrane region" description="Helical" evidence="9">
    <location>
        <begin position="136"/>
        <end position="154"/>
    </location>
</feature>
<reference evidence="11 12" key="1">
    <citation type="journal article" date="2022" name="Mar. Drugs">
        <title>Bioassay-Guided Fractionation Leads to the Detection of Cholic Acid Generated by the Rare Thalassomonas sp.</title>
        <authorList>
            <person name="Pheiffer F."/>
            <person name="Schneider Y.K."/>
            <person name="Hansen E.H."/>
            <person name="Andersen J.H."/>
            <person name="Isaksson J."/>
            <person name="Busche T."/>
            <person name="R C."/>
            <person name="Kalinowski J."/>
            <person name="Zyl L.V."/>
            <person name="Trindade M."/>
        </authorList>
    </citation>
    <scope>NUCLEOTIDE SEQUENCE [LARGE SCALE GENOMIC DNA]</scope>
    <source>
        <strain evidence="11 12">A5K-61T</strain>
    </source>
</reference>
<dbReference type="InterPro" id="IPR007387">
    <property type="entry name" value="TRAP_DctQ"/>
</dbReference>
<dbReference type="PANTHER" id="PTHR35011">
    <property type="entry name" value="2,3-DIKETO-L-GULONATE TRAP TRANSPORTER SMALL PERMEASE PROTEIN YIAM"/>
    <property type="match status" value="1"/>
</dbReference>
<evidence type="ECO:0000259" key="10">
    <source>
        <dbReference type="Pfam" id="PF04290"/>
    </source>
</evidence>
<keyword evidence="7 9" id="KW-0472">Membrane</keyword>
<keyword evidence="6 9" id="KW-1133">Transmembrane helix</keyword>
<evidence type="ECO:0000256" key="2">
    <source>
        <dbReference type="ARBA" id="ARBA00022448"/>
    </source>
</evidence>
<keyword evidence="5 9" id="KW-0812">Transmembrane</keyword>
<accession>A0ABY7VD62</accession>
<comment type="similarity">
    <text evidence="8 9">Belongs to the TRAP transporter small permease family.</text>
</comment>
<evidence type="ECO:0000256" key="8">
    <source>
        <dbReference type="ARBA" id="ARBA00038436"/>
    </source>
</evidence>
<name>A0ABY7VD62_9GAMM</name>
<organism evidence="11 12">
    <name type="scientific">Thalassomonas haliotis</name>
    <dbReference type="NCBI Taxonomy" id="485448"/>
    <lineage>
        <taxon>Bacteria</taxon>
        <taxon>Pseudomonadati</taxon>
        <taxon>Pseudomonadota</taxon>
        <taxon>Gammaproteobacteria</taxon>
        <taxon>Alteromonadales</taxon>
        <taxon>Colwelliaceae</taxon>
        <taxon>Thalassomonas</taxon>
    </lineage>
</organism>
<keyword evidence="12" id="KW-1185">Reference proteome</keyword>
<evidence type="ECO:0000256" key="5">
    <source>
        <dbReference type="ARBA" id="ARBA00022692"/>
    </source>
</evidence>
<gene>
    <name evidence="11" type="ORF">H3N35_22150</name>
</gene>
<sequence length="189" mass="20731">MLVNGLKNAVAVIDTFTELTGKIIAWLTLVMVLMTFIIVLLRYGFNLGWIAMQESVLYFHGIVFMLGAAYTLKADGHVRVDIFYQRFSAKTKALVNLLGGIFLLVPVVVFIFYISLDYVLISWQIMEKSSEAGGLPLVYLNKSLLLLLPVTLLLQGLAEIIRNLVFLLPGNDAGNSAGNSADNSKAGES</sequence>
<feature type="transmembrane region" description="Helical" evidence="9">
    <location>
        <begin position="55"/>
        <end position="72"/>
    </location>
</feature>
<dbReference type="InterPro" id="IPR055348">
    <property type="entry name" value="DctQ"/>
</dbReference>
<dbReference type="RefSeq" id="WP_274050983.1">
    <property type="nucleotide sequence ID" value="NZ_CP059693.1"/>
</dbReference>
<comment type="subunit">
    <text evidence="9">The complex comprises the extracytoplasmic solute receptor protein and the two transmembrane proteins.</text>
</comment>
<evidence type="ECO:0000256" key="1">
    <source>
        <dbReference type="ARBA" id="ARBA00004429"/>
    </source>
</evidence>
<evidence type="ECO:0000256" key="9">
    <source>
        <dbReference type="RuleBase" id="RU369079"/>
    </source>
</evidence>
<protein>
    <recommendedName>
        <fullName evidence="9">TRAP transporter small permease protein</fullName>
    </recommendedName>
</protein>
<evidence type="ECO:0000256" key="6">
    <source>
        <dbReference type="ARBA" id="ARBA00022989"/>
    </source>
</evidence>
<proteinExistence type="inferred from homology"/>
<keyword evidence="3" id="KW-1003">Cell membrane</keyword>
<feature type="domain" description="Tripartite ATP-independent periplasmic transporters DctQ component" evidence="10">
    <location>
        <begin position="31"/>
        <end position="164"/>
    </location>
</feature>
<comment type="function">
    <text evidence="9">Part of the tripartite ATP-independent periplasmic (TRAP) transport system.</text>
</comment>